<dbReference type="PIRSF" id="PIRSF000189">
    <property type="entry name" value="D-aa_oxidase"/>
    <property type="match status" value="1"/>
</dbReference>
<accession>A0A8B6ETE6</accession>
<dbReference type="PANTHER" id="PTHR11530:SF11">
    <property type="entry name" value="D-ASPARTATE OXIDASE"/>
    <property type="match status" value="1"/>
</dbReference>
<dbReference type="SUPFAM" id="SSF54373">
    <property type="entry name" value="FAD-linked reductases, C-terminal domain"/>
    <property type="match status" value="1"/>
</dbReference>
<feature type="domain" description="FAD dependent oxidoreductase" evidence="8">
    <location>
        <begin position="4"/>
        <end position="324"/>
    </location>
</feature>
<dbReference type="GO" id="GO:0005782">
    <property type="term" value="C:peroxisomal matrix"/>
    <property type="evidence" value="ECO:0007669"/>
    <property type="project" value="UniProtKB-SubCell"/>
</dbReference>
<dbReference type="EC" id="1.4.3.1" evidence="9"/>
<evidence type="ECO:0000313" key="9">
    <source>
        <dbReference type="EMBL" id="VDI39655.1"/>
    </source>
</evidence>
<feature type="binding site" evidence="7">
    <location>
        <begin position="41"/>
        <end position="42"/>
    </location>
    <ligand>
        <name>FAD</name>
        <dbReference type="ChEBI" id="CHEBI:57692"/>
    </ligand>
</feature>
<dbReference type="InterPro" id="IPR006076">
    <property type="entry name" value="FAD-dep_OxRdtase"/>
</dbReference>
<dbReference type="InterPro" id="IPR023209">
    <property type="entry name" value="DAO"/>
</dbReference>
<comment type="similarity">
    <text evidence="3">Belongs to the DAMOX/DASOX family.</text>
</comment>
<sequence>MVNIAVLGAGVVGLSTAINIKKILPTARVTVIADRFNSETTSYGAGGLFRPTMKHTPGLPVDLLRRWVADSWEYFSNMTLTDKAAETGCQLVPGYFFSNEVLINELFGEFVYTYAKMTDTELKAMRMDKKYKHGYHVTTVITCCTRYMPWLMNKWLEHGGIVESKTIGDFNQLVGLYDVVVNCTGLRSNTLIKDDTVHPLRGHLIRVKADWIKYWMYTEDGAYIIPNGDVISIGGTREKGNYNTDIDKTDSKDVMDRCLNLWPPLKGCKVVEEWVGLRPARSPLRLEPEILKTNKGPLKVVHNYGHGSNGIALSWGTAIHAAKLVKNIMDSNSRM</sequence>
<dbReference type="Proteomes" id="UP000596742">
    <property type="component" value="Unassembled WGS sequence"/>
</dbReference>
<keyword evidence="6 9" id="KW-0560">Oxidoreductase</keyword>
<dbReference type="PANTHER" id="PTHR11530">
    <property type="entry name" value="D-AMINO ACID OXIDASE"/>
    <property type="match status" value="1"/>
</dbReference>
<evidence type="ECO:0000256" key="4">
    <source>
        <dbReference type="ARBA" id="ARBA00022630"/>
    </source>
</evidence>
<protein>
    <submittedName>
        <fullName evidence="9">D-aspartate oxidase</fullName>
        <ecNumber evidence="9">1.4.3.1</ecNumber>
    </submittedName>
</protein>
<evidence type="ECO:0000256" key="5">
    <source>
        <dbReference type="ARBA" id="ARBA00022827"/>
    </source>
</evidence>
<name>A0A8B6ETE6_MYTGA</name>
<evidence type="ECO:0000259" key="8">
    <source>
        <dbReference type="Pfam" id="PF01266"/>
    </source>
</evidence>
<comment type="caution">
    <text evidence="9">The sequence shown here is derived from an EMBL/GenBank/DDBJ whole genome shotgun (WGS) entry which is preliminary data.</text>
</comment>
<evidence type="ECO:0000256" key="6">
    <source>
        <dbReference type="ARBA" id="ARBA00023002"/>
    </source>
</evidence>
<feature type="binding site" evidence="7">
    <location>
        <position position="223"/>
    </location>
    <ligand>
        <name>D-dopa</name>
        <dbReference type="ChEBI" id="CHEBI:149689"/>
    </ligand>
</feature>
<gene>
    <name evidence="9" type="ORF">MGAL_10B046737</name>
</gene>
<evidence type="ECO:0000256" key="1">
    <source>
        <dbReference type="ARBA" id="ARBA00001974"/>
    </source>
</evidence>
<dbReference type="AlphaFoldDB" id="A0A8B6ETE6"/>
<evidence type="ECO:0000256" key="3">
    <source>
        <dbReference type="ARBA" id="ARBA00006730"/>
    </source>
</evidence>
<dbReference type="Gene3D" id="3.30.9.10">
    <property type="entry name" value="D-Amino Acid Oxidase, subunit A, domain 2"/>
    <property type="match status" value="1"/>
</dbReference>
<feature type="binding site" evidence="7">
    <location>
        <begin position="34"/>
        <end position="35"/>
    </location>
    <ligand>
        <name>FAD</name>
        <dbReference type="ChEBI" id="CHEBI:57692"/>
    </ligand>
</feature>
<dbReference type="GO" id="GO:0071949">
    <property type="term" value="F:FAD binding"/>
    <property type="evidence" value="ECO:0007669"/>
    <property type="project" value="InterPro"/>
</dbReference>
<reference evidence="9" key="1">
    <citation type="submission" date="2018-11" db="EMBL/GenBank/DDBJ databases">
        <authorList>
            <person name="Alioto T."/>
            <person name="Alioto T."/>
        </authorList>
    </citation>
    <scope>NUCLEOTIDE SEQUENCE</scope>
</reference>
<comment type="subcellular location">
    <subcellularLocation>
        <location evidence="2">Peroxisome matrix</location>
    </subcellularLocation>
</comment>
<dbReference type="EMBL" id="UYJE01005708">
    <property type="protein sequence ID" value="VDI39655.1"/>
    <property type="molecule type" value="Genomic_DNA"/>
</dbReference>
<organism evidence="9 10">
    <name type="scientific">Mytilus galloprovincialis</name>
    <name type="common">Mediterranean mussel</name>
    <dbReference type="NCBI Taxonomy" id="29158"/>
    <lineage>
        <taxon>Eukaryota</taxon>
        <taxon>Metazoa</taxon>
        <taxon>Spiralia</taxon>
        <taxon>Lophotrochozoa</taxon>
        <taxon>Mollusca</taxon>
        <taxon>Bivalvia</taxon>
        <taxon>Autobranchia</taxon>
        <taxon>Pteriomorphia</taxon>
        <taxon>Mytilida</taxon>
        <taxon>Mytiloidea</taxon>
        <taxon>Mytilidae</taxon>
        <taxon>Mytilinae</taxon>
        <taxon>Mytilus</taxon>
    </lineage>
</organism>
<keyword evidence="5 7" id="KW-0274">FAD</keyword>
<evidence type="ECO:0000256" key="7">
    <source>
        <dbReference type="PIRSR" id="PIRSR000189-1"/>
    </source>
</evidence>
<dbReference type="PROSITE" id="PS00677">
    <property type="entry name" value="DAO"/>
    <property type="match status" value="1"/>
</dbReference>
<proteinExistence type="inferred from homology"/>
<dbReference type="GO" id="GO:0008445">
    <property type="term" value="F:D-aspartate oxidase activity"/>
    <property type="evidence" value="ECO:0007669"/>
    <property type="project" value="UniProtKB-EC"/>
</dbReference>
<dbReference type="InterPro" id="IPR006181">
    <property type="entry name" value="D-amino_acid_oxidase_CS"/>
</dbReference>
<comment type="cofactor">
    <cofactor evidence="1 7">
        <name>FAD</name>
        <dbReference type="ChEBI" id="CHEBI:57692"/>
    </cofactor>
</comment>
<dbReference type="OrthoDB" id="2015447at2759"/>
<dbReference type="SUPFAM" id="SSF51971">
    <property type="entry name" value="Nucleotide-binding domain"/>
    <property type="match status" value="1"/>
</dbReference>
<keyword evidence="10" id="KW-1185">Reference proteome</keyword>
<keyword evidence="4" id="KW-0285">Flavoprotein</keyword>
<feature type="binding site" evidence="7">
    <location>
        <position position="278"/>
    </location>
    <ligand>
        <name>D-dopa</name>
        <dbReference type="ChEBI" id="CHEBI:149689"/>
    </ligand>
</feature>
<dbReference type="Gene3D" id="3.40.50.720">
    <property type="entry name" value="NAD(P)-binding Rossmann-like Domain"/>
    <property type="match status" value="1"/>
</dbReference>
<dbReference type="GO" id="GO:0019478">
    <property type="term" value="P:D-amino acid catabolic process"/>
    <property type="evidence" value="ECO:0007669"/>
    <property type="project" value="TreeGrafter"/>
</dbReference>
<feature type="binding site" evidence="7">
    <location>
        <position position="184"/>
    </location>
    <ligand>
        <name>FAD</name>
        <dbReference type="ChEBI" id="CHEBI:57692"/>
    </ligand>
</feature>
<evidence type="ECO:0000256" key="2">
    <source>
        <dbReference type="ARBA" id="ARBA00004253"/>
    </source>
</evidence>
<evidence type="ECO:0000313" key="10">
    <source>
        <dbReference type="Proteomes" id="UP000596742"/>
    </source>
</evidence>
<dbReference type="Pfam" id="PF01266">
    <property type="entry name" value="DAO"/>
    <property type="match status" value="1"/>
</dbReference>